<dbReference type="SUPFAM" id="SSF56112">
    <property type="entry name" value="Protein kinase-like (PK-like)"/>
    <property type="match status" value="1"/>
</dbReference>
<name>A0ABU0GXY4_9BACL</name>
<dbReference type="EMBL" id="JAUSWB010000007">
    <property type="protein sequence ID" value="MDQ0430168.1"/>
    <property type="molecule type" value="Genomic_DNA"/>
</dbReference>
<sequence length="264" mass="30697">MSNHKDEEKLTGGNVSNVYRLGNTVRRDLKPESYRIHGLLKHLENKGYPHAPRFLGIDKDRREILTYVEGEAGNYPIKEYMWSNNALKEIAKMLRLYHDAVSDFSFDETWQSLDNAPTNHEVLCHNDFAIYNIIFKDKNPVAIIDFDNVGPGPRLWDIAYTLYTCVPLSRYNLTKTAEEIVYYDSVQDADRIKQRVKLFFDAYGEAVEENYLEMVVLRLEGLCKTIVRKASEGDLAFQKMIDGGHVEHYQNEVKFILEHGHEWT</sequence>
<dbReference type="InterPro" id="IPR011009">
    <property type="entry name" value="Kinase-like_dom_sf"/>
</dbReference>
<reference evidence="2 3" key="1">
    <citation type="submission" date="2023-07" db="EMBL/GenBank/DDBJ databases">
        <title>Genomic Encyclopedia of Type Strains, Phase IV (KMG-IV): sequencing the most valuable type-strain genomes for metagenomic binning, comparative biology and taxonomic classification.</title>
        <authorList>
            <person name="Goeker M."/>
        </authorList>
    </citation>
    <scope>NUCLEOTIDE SEQUENCE [LARGE SCALE GENOMIC DNA]</scope>
    <source>
        <strain evidence="2 3">DSM 16419</strain>
    </source>
</reference>
<dbReference type="Pfam" id="PF01636">
    <property type="entry name" value="APH"/>
    <property type="match status" value="1"/>
</dbReference>
<proteinExistence type="predicted"/>
<dbReference type="RefSeq" id="WP_308788148.1">
    <property type="nucleotide sequence ID" value="NZ_JAUSWB010000007.1"/>
</dbReference>
<evidence type="ECO:0000259" key="1">
    <source>
        <dbReference type="Pfam" id="PF01636"/>
    </source>
</evidence>
<gene>
    <name evidence="2" type="ORF">QOZ98_003004</name>
</gene>
<comment type="caution">
    <text evidence="2">The sequence shown here is derived from an EMBL/GenBank/DDBJ whole genome shotgun (WGS) entry which is preliminary data.</text>
</comment>
<keyword evidence="3" id="KW-1185">Reference proteome</keyword>
<evidence type="ECO:0000313" key="2">
    <source>
        <dbReference type="EMBL" id="MDQ0430168.1"/>
    </source>
</evidence>
<dbReference type="InterPro" id="IPR002575">
    <property type="entry name" value="Aminoglycoside_PTrfase"/>
</dbReference>
<protein>
    <recommendedName>
        <fullName evidence="1">Aminoglycoside phosphotransferase domain-containing protein</fullName>
    </recommendedName>
</protein>
<dbReference type="Proteomes" id="UP001241988">
    <property type="component" value="Unassembled WGS sequence"/>
</dbReference>
<dbReference type="Gene3D" id="3.90.1200.10">
    <property type="match status" value="1"/>
</dbReference>
<accession>A0ABU0GXY4</accession>
<evidence type="ECO:0000313" key="3">
    <source>
        <dbReference type="Proteomes" id="UP001241988"/>
    </source>
</evidence>
<feature type="domain" description="Aminoglycoside phosphotransferase" evidence="1">
    <location>
        <begin position="91"/>
        <end position="166"/>
    </location>
</feature>
<organism evidence="2 3">
    <name type="scientific">Planomicrobium stackebrandtii</name>
    <dbReference type="NCBI Taxonomy" id="253160"/>
    <lineage>
        <taxon>Bacteria</taxon>
        <taxon>Bacillati</taxon>
        <taxon>Bacillota</taxon>
        <taxon>Bacilli</taxon>
        <taxon>Bacillales</taxon>
        <taxon>Caryophanaceae</taxon>
        <taxon>Planomicrobium</taxon>
    </lineage>
</organism>